<evidence type="ECO:0000313" key="3">
    <source>
        <dbReference type="Proteomes" id="UP000471521"/>
    </source>
</evidence>
<dbReference type="EMBL" id="WUUU01000146">
    <property type="protein sequence ID" value="MXR21739.1"/>
    <property type="molecule type" value="Genomic_DNA"/>
</dbReference>
<feature type="region of interest" description="Disordered" evidence="1">
    <location>
        <begin position="55"/>
        <end position="84"/>
    </location>
</feature>
<reference evidence="2 3" key="1">
    <citation type="submission" date="2019-12" db="EMBL/GenBank/DDBJ databases">
        <title>Isolation and characterization of three novel carbon monoxide-oxidizing members of Halobacteria from salione crusts and soils.</title>
        <authorList>
            <person name="Myers M.R."/>
            <person name="King G.M."/>
        </authorList>
    </citation>
    <scope>NUCLEOTIDE SEQUENCE [LARGE SCALE GENOMIC DNA]</scope>
    <source>
        <strain evidence="2 3">PCN9</strain>
    </source>
</reference>
<evidence type="ECO:0000313" key="2">
    <source>
        <dbReference type="EMBL" id="MXR21739.1"/>
    </source>
</evidence>
<sequence>VALGVPALVVFAVLPLALWRDARDVAAAGGDWPSDTGRPAKLAAVVDVAVIGGGARSSRASPAAATRSRSARFVSAPASSPGRG</sequence>
<dbReference type="RefSeq" id="WP_159527183.1">
    <property type="nucleotide sequence ID" value="NZ_WUUU01000146.1"/>
</dbReference>
<organism evidence="2 3">
    <name type="scientific">Halobacterium bonnevillei</name>
    <dbReference type="NCBI Taxonomy" id="2692200"/>
    <lineage>
        <taxon>Archaea</taxon>
        <taxon>Methanobacteriati</taxon>
        <taxon>Methanobacteriota</taxon>
        <taxon>Stenosarchaea group</taxon>
        <taxon>Halobacteria</taxon>
        <taxon>Halobacteriales</taxon>
        <taxon>Halobacteriaceae</taxon>
        <taxon>Halobacterium</taxon>
    </lineage>
</organism>
<comment type="caution">
    <text evidence="2">The sequence shown here is derived from an EMBL/GenBank/DDBJ whole genome shotgun (WGS) entry which is preliminary data.</text>
</comment>
<dbReference type="AlphaFoldDB" id="A0A6B0SW79"/>
<dbReference type="Proteomes" id="UP000471521">
    <property type="component" value="Unassembled WGS sequence"/>
</dbReference>
<protein>
    <submittedName>
        <fullName evidence="2">Uncharacterized protein</fullName>
    </submittedName>
</protein>
<feature type="non-terminal residue" evidence="2">
    <location>
        <position position="1"/>
    </location>
</feature>
<gene>
    <name evidence="2" type="ORF">GRX66_14405</name>
</gene>
<name>A0A6B0SW79_9EURY</name>
<accession>A0A6B0SW79</accession>
<proteinExistence type="predicted"/>
<feature type="compositionally biased region" description="Low complexity" evidence="1">
    <location>
        <begin position="55"/>
        <end position="76"/>
    </location>
</feature>
<keyword evidence="3" id="KW-1185">Reference proteome</keyword>
<evidence type="ECO:0000256" key="1">
    <source>
        <dbReference type="SAM" id="MobiDB-lite"/>
    </source>
</evidence>